<dbReference type="GO" id="GO:0005802">
    <property type="term" value="C:trans-Golgi network"/>
    <property type="evidence" value="ECO:0007669"/>
    <property type="project" value="TreeGrafter"/>
</dbReference>
<dbReference type="Ensembl" id="ENSOSIT00000004883.1">
    <property type="protein sequence ID" value="ENSOSIP00000004568.1"/>
    <property type="gene ID" value="ENSOSIG00000003105.1"/>
</dbReference>
<feature type="compositionally biased region" description="Polar residues" evidence="2">
    <location>
        <begin position="36"/>
        <end position="52"/>
    </location>
</feature>
<feature type="region of interest" description="Disordered" evidence="2">
    <location>
        <begin position="1"/>
        <end position="203"/>
    </location>
</feature>
<evidence type="ECO:0000313" key="3">
    <source>
        <dbReference type="Ensembl" id="ENSOSIP00000004568.1"/>
    </source>
</evidence>
<feature type="compositionally biased region" description="Low complexity" evidence="2">
    <location>
        <begin position="142"/>
        <end position="199"/>
    </location>
</feature>
<dbReference type="AlphaFoldDB" id="A0A8C8DGZ0"/>
<feature type="coiled-coil region" evidence="1">
    <location>
        <begin position="723"/>
        <end position="750"/>
    </location>
</feature>
<evidence type="ECO:0000256" key="1">
    <source>
        <dbReference type="SAM" id="Coils"/>
    </source>
</evidence>
<proteinExistence type="predicted"/>
<sequence>MDESVDQLGNGLDEKDTISLHGIENSLNSKEEINRESTTNNKQGAQRCSQETLDGEEPVSNKSDNSTFFSGSERPSPVSSDGVPVTLVAPAAHQDVVEGAPPTETTEIPSTNQTADPSDGKQPSLLVSRSSEPSPVDSGDLSESPSSCSVQSSSKNSFTDSSTTSGIFNGPSTPSSDTVSSSPASSPQTRSSDLHSSSSPFDTDCSRKLISQIQRTLSQESLLDELESELLNCQLAEGVGEGKRKGSPPVNGLSADQKGCMMAFEKCVQDKYTKQEKAIQRLLEENKRHQELILGICSEKDNMREELKKRAETEKQHITTIKKLEGRLEELLKELKDSRDTLIHHEQTAKANLQQMQREMTCRIEQETKDKLRETTSKLAQAKEETEQIRKNCQDMIRTYQESEELRSNELDAKLRETKGKLEKHIQEQTDQLEVQRMKEKELEDLKKSYKESMDELETLRTKLKCLEDERPRWEDELTKYREIINRQKAELGRQREKVDAVTALEEQHQRDTDEIASLCEEVSSLTAQMADLQRDVQGSREREAELLGFTEKLSSKNAQLQSESNALQSQLDQLSSNFTDVQARLEETGRLLDAKLKREEALRQQEVQGLQEERGALQTEVNQLKTKVEELRDELVTQKRKQAANIKDLTKQLIQARKKLEHVDNGGCDRDANSMGSRSSSSGSLNARHGGTSGADDSSSAPSPVVADSFPEVDKTVLVDRIVRLQKALARKQEKIEFMEDHIRQLVEEIRKKTKIIQSYVLREESGALSSEASDINKAHLSRRGGIMASLYTSHPADSGLTLDLSLEINRKLQAVLEDTLLKNITLKVSSLFLNSQTFTGSVMAAVSFIFI</sequence>
<feature type="coiled-coil region" evidence="1">
    <location>
        <begin position="272"/>
        <end position="578"/>
    </location>
</feature>
<feature type="region of interest" description="Disordered" evidence="2">
    <location>
        <begin position="665"/>
        <end position="708"/>
    </location>
</feature>
<dbReference type="InterPro" id="IPR038830">
    <property type="entry name" value="CCDC186"/>
</dbReference>
<evidence type="ECO:0000256" key="2">
    <source>
        <dbReference type="SAM" id="MobiDB-lite"/>
    </source>
</evidence>
<name>A0A8C8DGZ0_9TELE</name>
<dbReference type="PANTHER" id="PTHR18911:SF5">
    <property type="entry name" value="COILED-COIL DOMAIN-CONTAINING PROTEIN 186"/>
    <property type="match status" value="1"/>
</dbReference>
<keyword evidence="1" id="KW-0175">Coiled coil</keyword>
<accession>A0A8C8DGZ0</accession>
<feature type="compositionally biased region" description="Polar residues" evidence="2">
    <location>
        <begin position="103"/>
        <end position="116"/>
    </location>
</feature>
<feature type="compositionally biased region" description="Polar residues" evidence="2">
    <location>
        <begin position="60"/>
        <end position="70"/>
    </location>
</feature>
<protein>
    <submittedName>
        <fullName evidence="3">Si:ch211-225b10.4</fullName>
    </submittedName>
</protein>
<dbReference type="GeneTree" id="ENSGT00720000108851"/>
<feature type="compositionally biased region" description="Low complexity" evidence="2">
    <location>
        <begin position="696"/>
        <end position="708"/>
    </location>
</feature>
<dbReference type="PANTHER" id="PTHR18911">
    <property type="entry name" value="CTCL TUMOR ANTIGEN HD-CL-01"/>
    <property type="match status" value="1"/>
</dbReference>
<dbReference type="GO" id="GO:0031267">
    <property type="term" value="F:small GTPase binding"/>
    <property type="evidence" value="ECO:0007669"/>
    <property type="project" value="TreeGrafter"/>
</dbReference>
<dbReference type="Proteomes" id="UP000694383">
    <property type="component" value="Unplaced"/>
</dbReference>
<reference evidence="3" key="1">
    <citation type="submission" date="2025-08" db="UniProtKB">
        <authorList>
            <consortium name="Ensembl"/>
        </authorList>
    </citation>
    <scope>IDENTIFICATION</scope>
</reference>
<organism evidence="3 4">
    <name type="scientific">Oryzias sinensis</name>
    <name type="common">Chinese medaka</name>
    <dbReference type="NCBI Taxonomy" id="183150"/>
    <lineage>
        <taxon>Eukaryota</taxon>
        <taxon>Metazoa</taxon>
        <taxon>Chordata</taxon>
        <taxon>Craniata</taxon>
        <taxon>Vertebrata</taxon>
        <taxon>Euteleostomi</taxon>
        <taxon>Actinopterygii</taxon>
        <taxon>Neopterygii</taxon>
        <taxon>Teleostei</taxon>
        <taxon>Neoteleostei</taxon>
        <taxon>Acanthomorphata</taxon>
        <taxon>Ovalentaria</taxon>
        <taxon>Atherinomorphae</taxon>
        <taxon>Beloniformes</taxon>
        <taxon>Adrianichthyidae</taxon>
        <taxon>Oryziinae</taxon>
        <taxon>Oryzias</taxon>
    </lineage>
</organism>
<feature type="compositionally biased region" description="Low complexity" evidence="2">
    <location>
        <begin position="675"/>
        <end position="685"/>
    </location>
</feature>
<keyword evidence="4" id="KW-1185">Reference proteome</keyword>
<dbReference type="Gene3D" id="1.20.5.340">
    <property type="match status" value="1"/>
</dbReference>
<evidence type="ECO:0000313" key="4">
    <source>
        <dbReference type="Proteomes" id="UP000694383"/>
    </source>
</evidence>
<reference evidence="3" key="2">
    <citation type="submission" date="2025-09" db="UniProtKB">
        <authorList>
            <consortium name="Ensembl"/>
        </authorList>
    </citation>
    <scope>IDENTIFICATION</scope>
</reference>
<dbReference type="GO" id="GO:0099518">
    <property type="term" value="P:vesicle cytoskeletal trafficking"/>
    <property type="evidence" value="ECO:0007669"/>
    <property type="project" value="TreeGrafter"/>
</dbReference>